<evidence type="ECO:0000313" key="1">
    <source>
        <dbReference type="EMBL" id="RKS77493.1"/>
    </source>
</evidence>
<accession>A0A420XRG2</accession>
<proteinExistence type="predicted"/>
<protein>
    <submittedName>
        <fullName evidence="1">Uncharacterized protein</fullName>
    </submittedName>
</protein>
<evidence type="ECO:0000313" key="2">
    <source>
        <dbReference type="Proteomes" id="UP000281955"/>
    </source>
</evidence>
<dbReference type="EMBL" id="RBWV01000010">
    <property type="protein sequence ID" value="RKS77493.1"/>
    <property type="molecule type" value="Genomic_DNA"/>
</dbReference>
<gene>
    <name evidence="1" type="ORF">CLV35_1180</name>
</gene>
<comment type="caution">
    <text evidence="1">The sequence shown here is derived from an EMBL/GenBank/DDBJ whole genome shotgun (WGS) entry which is preliminary data.</text>
</comment>
<organism evidence="1 2">
    <name type="scientific">Motilibacter peucedani</name>
    <dbReference type="NCBI Taxonomy" id="598650"/>
    <lineage>
        <taxon>Bacteria</taxon>
        <taxon>Bacillati</taxon>
        <taxon>Actinomycetota</taxon>
        <taxon>Actinomycetes</taxon>
        <taxon>Motilibacterales</taxon>
        <taxon>Motilibacteraceae</taxon>
        <taxon>Motilibacter</taxon>
    </lineage>
</organism>
<keyword evidence="2" id="KW-1185">Reference proteome</keyword>
<name>A0A420XRG2_9ACTN</name>
<dbReference type="Proteomes" id="UP000281955">
    <property type="component" value="Unassembled WGS sequence"/>
</dbReference>
<sequence>MSVRRLDLAWANSAQKADIVVEIAARLGLAAPPMSSGSTEPKLIFTMVNERLGLGLSARLAKPEMARAIVEAAGDHWHPDFESRGATVTKNGLLAVLDAVAFFLA</sequence>
<dbReference type="InParanoid" id="A0A420XRG2"/>
<reference evidence="1 2" key="1">
    <citation type="submission" date="2018-10" db="EMBL/GenBank/DDBJ databases">
        <title>Genomic Encyclopedia of Archaeal and Bacterial Type Strains, Phase II (KMG-II): from individual species to whole genera.</title>
        <authorList>
            <person name="Goeker M."/>
        </authorList>
    </citation>
    <scope>NUCLEOTIDE SEQUENCE [LARGE SCALE GENOMIC DNA]</scope>
    <source>
        <strain evidence="1 2">RP-AC37</strain>
    </source>
</reference>
<dbReference type="AlphaFoldDB" id="A0A420XRG2"/>